<reference evidence="2" key="1">
    <citation type="submission" date="2018-05" db="EMBL/GenBank/DDBJ databases">
        <authorList>
            <person name="Du Z."/>
            <person name="Wang X."/>
        </authorList>
    </citation>
    <scope>NUCLEOTIDE SEQUENCE [LARGE SCALE GENOMIC DNA]</scope>
    <source>
        <strain evidence="2">CQN31</strain>
    </source>
</reference>
<dbReference type="SUPFAM" id="SSF54427">
    <property type="entry name" value="NTF2-like"/>
    <property type="match status" value="2"/>
</dbReference>
<gene>
    <name evidence="1" type="ORF">DFH01_18710</name>
</gene>
<evidence type="ECO:0000313" key="1">
    <source>
        <dbReference type="EMBL" id="PWS35626.1"/>
    </source>
</evidence>
<sequence length="326" mass="34945">MTALDGYATLPDYILGITERIWEQRGLHLIRRWYAPDCLVHSPSGPVRGAQAVVQGTLETLQAFPDRQLLGEDVIWSDDGAERGLHSSHRVFSTMTHRGEGLFGAPTGRHVEVRTIADCLVRDGVIVEEWLVRDQSAIALQLGLDPAEFGRRLGAEDAAKGLAVWHKEAAAAVRRGEPDSPCIRHAHPAAEALAGTLDAAFNNADLAALGALHDRAVALALPGHRQTAGTAALDAFVIGYLAAFPDARLVVDHCVALEEPARPVRVAARWRLAGTHAGRGAFGVPTGAEVLAMGIVHAEFAGSRIHRAFWLLDEVSLHRMIGAKAG</sequence>
<dbReference type="AlphaFoldDB" id="A0A317FDK1"/>
<proteinExistence type="predicted"/>
<organism evidence="1 2">
    <name type="scientific">Falsiroseomonas bella</name>
    <dbReference type="NCBI Taxonomy" id="2184016"/>
    <lineage>
        <taxon>Bacteria</taxon>
        <taxon>Pseudomonadati</taxon>
        <taxon>Pseudomonadota</taxon>
        <taxon>Alphaproteobacteria</taxon>
        <taxon>Acetobacterales</taxon>
        <taxon>Roseomonadaceae</taxon>
        <taxon>Falsiroseomonas</taxon>
    </lineage>
</organism>
<dbReference type="OrthoDB" id="2769928at2"/>
<protein>
    <submittedName>
        <fullName evidence="1">Polyketide cyclase</fullName>
    </submittedName>
</protein>
<dbReference type="PANTHER" id="PTHR38436:SF1">
    <property type="entry name" value="ESTER CYCLASE"/>
    <property type="match status" value="1"/>
</dbReference>
<dbReference type="GO" id="GO:0030638">
    <property type="term" value="P:polyketide metabolic process"/>
    <property type="evidence" value="ECO:0007669"/>
    <property type="project" value="InterPro"/>
</dbReference>
<dbReference type="Proteomes" id="UP000245765">
    <property type="component" value="Unassembled WGS sequence"/>
</dbReference>
<dbReference type="PANTHER" id="PTHR38436">
    <property type="entry name" value="POLYKETIDE CYCLASE SNOAL-LIKE DOMAIN"/>
    <property type="match status" value="1"/>
</dbReference>
<dbReference type="Gene3D" id="3.10.450.50">
    <property type="match status" value="2"/>
</dbReference>
<accession>A0A317FDK1</accession>
<name>A0A317FDK1_9PROT</name>
<dbReference type="InterPro" id="IPR009959">
    <property type="entry name" value="Cyclase_SnoaL-like"/>
</dbReference>
<comment type="caution">
    <text evidence="1">The sequence shown here is derived from an EMBL/GenBank/DDBJ whole genome shotgun (WGS) entry which is preliminary data.</text>
</comment>
<dbReference type="Pfam" id="PF07366">
    <property type="entry name" value="SnoaL"/>
    <property type="match status" value="2"/>
</dbReference>
<evidence type="ECO:0000313" key="2">
    <source>
        <dbReference type="Proteomes" id="UP000245765"/>
    </source>
</evidence>
<dbReference type="InterPro" id="IPR032710">
    <property type="entry name" value="NTF2-like_dom_sf"/>
</dbReference>
<dbReference type="RefSeq" id="WP_109871992.1">
    <property type="nucleotide sequence ID" value="NZ_QGNA01000004.1"/>
</dbReference>
<keyword evidence="2" id="KW-1185">Reference proteome</keyword>
<dbReference type="EMBL" id="QGNA01000004">
    <property type="protein sequence ID" value="PWS35626.1"/>
    <property type="molecule type" value="Genomic_DNA"/>
</dbReference>